<dbReference type="EMBL" id="CM037151">
    <property type="protein sequence ID" value="KAH7844812.1"/>
    <property type="molecule type" value="Genomic_DNA"/>
</dbReference>
<reference evidence="1 2" key="1">
    <citation type="journal article" date="2021" name="Hortic Res">
        <title>High-quality reference genome and annotation aids understanding of berry development for evergreen blueberry (Vaccinium darrowii).</title>
        <authorList>
            <person name="Yu J."/>
            <person name="Hulse-Kemp A.M."/>
            <person name="Babiker E."/>
            <person name="Staton M."/>
        </authorList>
    </citation>
    <scope>NUCLEOTIDE SEQUENCE [LARGE SCALE GENOMIC DNA]</scope>
    <source>
        <strain evidence="2">cv. NJ 8807/NJ 8810</strain>
        <tissue evidence="1">Young leaf</tissue>
    </source>
</reference>
<organism evidence="1 2">
    <name type="scientific">Vaccinium darrowii</name>
    <dbReference type="NCBI Taxonomy" id="229202"/>
    <lineage>
        <taxon>Eukaryota</taxon>
        <taxon>Viridiplantae</taxon>
        <taxon>Streptophyta</taxon>
        <taxon>Embryophyta</taxon>
        <taxon>Tracheophyta</taxon>
        <taxon>Spermatophyta</taxon>
        <taxon>Magnoliopsida</taxon>
        <taxon>eudicotyledons</taxon>
        <taxon>Gunneridae</taxon>
        <taxon>Pentapetalae</taxon>
        <taxon>asterids</taxon>
        <taxon>Ericales</taxon>
        <taxon>Ericaceae</taxon>
        <taxon>Vaccinioideae</taxon>
        <taxon>Vaccinieae</taxon>
        <taxon>Vaccinium</taxon>
    </lineage>
</organism>
<sequence length="122" mass="13920">MTESSIAGKYDKKSKVSEVLLLHNDRNLNRFRLRYLGYCKPYRLDSWICTATKLNVHELDLDLTLGFVYELPRSLFTSINLVILKICGDVSLRFPTLVFLPSLKVLHLHTLAPLDKDSGVLA</sequence>
<protein>
    <submittedName>
        <fullName evidence="1">Uncharacterized protein</fullName>
    </submittedName>
</protein>
<proteinExistence type="predicted"/>
<comment type="caution">
    <text evidence="1">The sequence shown here is derived from an EMBL/GenBank/DDBJ whole genome shotgun (WGS) entry which is preliminary data.</text>
</comment>
<dbReference type="Proteomes" id="UP000828048">
    <property type="component" value="Chromosome 1"/>
</dbReference>
<evidence type="ECO:0000313" key="2">
    <source>
        <dbReference type="Proteomes" id="UP000828048"/>
    </source>
</evidence>
<gene>
    <name evidence="1" type="ORF">Vadar_031936</name>
</gene>
<evidence type="ECO:0000313" key="1">
    <source>
        <dbReference type="EMBL" id="KAH7844812.1"/>
    </source>
</evidence>
<keyword evidence="2" id="KW-1185">Reference proteome</keyword>
<name>A0ACB7XVL3_9ERIC</name>
<accession>A0ACB7XVL3</accession>